<accession>A0A927BE70</accession>
<name>A0A927BE70_9BACT</name>
<gene>
    <name evidence="1" type="ORF">IC235_12725</name>
</gene>
<keyword evidence="2" id="KW-1185">Reference proteome</keyword>
<evidence type="ECO:0000313" key="1">
    <source>
        <dbReference type="EMBL" id="MBD2768751.1"/>
    </source>
</evidence>
<dbReference type="GO" id="GO:0016788">
    <property type="term" value="F:hydrolase activity, acting on ester bonds"/>
    <property type="evidence" value="ECO:0007669"/>
    <property type="project" value="UniProtKB-ARBA"/>
</dbReference>
<sequence>MTAHPPRGKTPATYQVVPVGPERGTFAWNNLWHDALTNAANHKYYYKYLPITRKLLHLEFIKTRFRMKKALLLLGAIAVFGSSCQDVGTSDNTGGTASSKDSEGAIVRPKAPVAQGKPRILFVGNSHTEYYISLPTVFGELCEANNQPMSVDKLVTMGVDISDIYNDHKAEAEKNFAKADTDGNYYDYVLLQEQTPVALEEVDKYKAQVKMMAEKIRKNSPGAAIYIYEGMSPVPYEGDGEEFNQYHEEMRKNALAVMQESGNAGLFRLGDAIKDAYEGKEGYKHEINGKDNLRFGHNSLHILNDGGFTAAVLLYATIFDKAPQIPEQLTLSTGIGDDDGMKKMPVAQAVSNPKALAAIALNNK</sequence>
<comment type="caution">
    <text evidence="1">The sequence shown here is derived from an EMBL/GenBank/DDBJ whole genome shotgun (WGS) entry which is preliminary data.</text>
</comment>
<dbReference type="Gene3D" id="3.40.50.1110">
    <property type="entry name" value="SGNH hydrolase"/>
    <property type="match status" value="1"/>
</dbReference>
<dbReference type="EMBL" id="JACXAD010000013">
    <property type="protein sequence ID" value="MBD2768751.1"/>
    <property type="molecule type" value="Genomic_DNA"/>
</dbReference>
<dbReference type="SUPFAM" id="SSF52266">
    <property type="entry name" value="SGNH hydrolase"/>
    <property type="match status" value="1"/>
</dbReference>
<organism evidence="1 2">
    <name type="scientific">Hymenobacter montanus</name>
    <dbReference type="NCBI Taxonomy" id="2771359"/>
    <lineage>
        <taxon>Bacteria</taxon>
        <taxon>Pseudomonadati</taxon>
        <taxon>Bacteroidota</taxon>
        <taxon>Cytophagia</taxon>
        <taxon>Cytophagales</taxon>
        <taxon>Hymenobacteraceae</taxon>
        <taxon>Hymenobacter</taxon>
    </lineage>
</organism>
<proteinExistence type="predicted"/>
<dbReference type="Proteomes" id="UP000612233">
    <property type="component" value="Unassembled WGS sequence"/>
</dbReference>
<dbReference type="InterPro" id="IPR036514">
    <property type="entry name" value="SGNH_hydro_sf"/>
</dbReference>
<protein>
    <submittedName>
        <fullName evidence="1">Uncharacterized protein</fullName>
    </submittedName>
</protein>
<reference evidence="1" key="1">
    <citation type="submission" date="2020-09" db="EMBL/GenBank/DDBJ databases">
        <authorList>
            <person name="Kim M.K."/>
        </authorList>
    </citation>
    <scope>NUCLEOTIDE SEQUENCE</scope>
    <source>
        <strain evidence="1">BT664</strain>
    </source>
</reference>
<dbReference type="AlphaFoldDB" id="A0A927BE70"/>
<evidence type="ECO:0000313" key="2">
    <source>
        <dbReference type="Proteomes" id="UP000612233"/>
    </source>
</evidence>
<dbReference type="RefSeq" id="WP_191005563.1">
    <property type="nucleotide sequence ID" value="NZ_JACXAD010000013.1"/>
</dbReference>